<dbReference type="Pfam" id="PF10507">
    <property type="entry name" value="TMEM65"/>
    <property type="match status" value="1"/>
</dbReference>
<evidence type="ECO:0008006" key="8">
    <source>
        <dbReference type="Google" id="ProtNLM"/>
    </source>
</evidence>
<gene>
    <name evidence="6" type="ORF">HCN44_004628</name>
</gene>
<keyword evidence="3 5" id="KW-1133">Transmembrane helix</keyword>
<dbReference type="InterPro" id="IPR019537">
    <property type="entry name" value="TMEM65"/>
</dbReference>
<dbReference type="PANTHER" id="PTHR21706">
    <property type="entry name" value="TRANSMEMBRANE PROTEIN 65"/>
    <property type="match status" value="1"/>
</dbReference>
<dbReference type="AlphaFoldDB" id="A0A834XYH0"/>
<feature type="transmembrane region" description="Helical" evidence="5">
    <location>
        <begin position="253"/>
        <end position="273"/>
    </location>
</feature>
<evidence type="ECO:0000256" key="1">
    <source>
        <dbReference type="ARBA" id="ARBA00004141"/>
    </source>
</evidence>
<dbReference type="Proteomes" id="UP000639338">
    <property type="component" value="Unassembled WGS sequence"/>
</dbReference>
<feature type="transmembrane region" description="Helical" evidence="5">
    <location>
        <begin position="165"/>
        <end position="185"/>
    </location>
</feature>
<organism evidence="6 7">
    <name type="scientific">Aphidius gifuensis</name>
    <name type="common">Parasitoid wasp</name>
    <dbReference type="NCBI Taxonomy" id="684658"/>
    <lineage>
        <taxon>Eukaryota</taxon>
        <taxon>Metazoa</taxon>
        <taxon>Ecdysozoa</taxon>
        <taxon>Arthropoda</taxon>
        <taxon>Hexapoda</taxon>
        <taxon>Insecta</taxon>
        <taxon>Pterygota</taxon>
        <taxon>Neoptera</taxon>
        <taxon>Endopterygota</taxon>
        <taxon>Hymenoptera</taxon>
        <taxon>Apocrita</taxon>
        <taxon>Ichneumonoidea</taxon>
        <taxon>Braconidae</taxon>
        <taxon>Aphidiinae</taxon>
        <taxon>Aphidius</taxon>
    </lineage>
</organism>
<sequence>MSTLTLLYRSKLINNIRGFKNEMKYLNLNYDRSLNLQQKCKITTNGNCYYGAATIASSTTTSSSLPGALSKKQAKELAVRLTSSERSVLISALQECQSQKIKAEYEGQLAAFRWRSKFGRPSSIPALGDVDPTGSYCAVPDDWLLRKYVETVPQPQKKDLLRVSFANAIPFVGFGFLDNFIMIIAGEHIEAQLGVFISLSTMAAAALGNTISDILGIGSAYYVELMAQKIGFKPPKLTPIQLDLPRSRRAANLGRVIGVTIGCILGMTPLLWLEKKSDKKETEEKVEIV</sequence>
<evidence type="ECO:0000256" key="4">
    <source>
        <dbReference type="ARBA" id="ARBA00023136"/>
    </source>
</evidence>
<accession>A0A834XYH0</accession>
<evidence type="ECO:0000256" key="3">
    <source>
        <dbReference type="ARBA" id="ARBA00022989"/>
    </source>
</evidence>
<evidence type="ECO:0000313" key="7">
    <source>
        <dbReference type="Proteomes" id="UP000639338"/>
    </source>
</evidence>
<protein>
    <recommendedName>
        <fullName evidence="8">Transmembrane protein 65</fullName>
    </recommendedName>
</protein>
<dbReference type="EMBL" id="JACMRX010000002">
    <property type="protein sequence ID" value="KAF7995156.1"/>
    <property type="molecule type" value="Genomic_DNA"/>
</dbReference>
<dbReference type="OrthoDB" id="430821at2759"/>
<dbReference type="GO" id="GO:0016020">
    <property type="term" value="C:membrane"/>
    <property type="evidence" value="ECO:0007669"/>
    <property type="project" value="UniProtKB-SubCell"/>
</dbReference>
<keyword evidence="7" id="KW-1185">Reference proteome</keyword>
<keyword evidence="4 5" id="KW-0472">Membrane</keyword>
<evidence type="ECO:0000256" key="5">
    <source>
        <dbReference type="SAM" id="Phobius"/>
    </source>
</evidence>
<name>A0A834XYH0_APHGI</name>
<dbReference type="PANTHER" id="PTHR21706:SF15">
    <property type="entry name" value="TRANSMEMBRANE PROTEIN 65"/>
    <property type="match status" value="1"/>
</dbReference>
<proteinExistence type="predicted"/>
<comment type="subcellular location">
    <subcellularLocation>
        <location evidence="1">Membrane</location>
        <topology evidence="1">Multi-pass membrane protein</topology>
    </subcellularLocation>
</comment>
<feature type="transmembrane region" description="Helical" evidence="5">
    <location>
        <begin position="197"/>
        <end position="223"/>
    </location>
</feature>
<comment type="caution">
    <text evidence="6">The sequence shown here is derived from an EMBL/GenBank/DDBJ whole genome shotgun (WGS) entry which is preliminary data.</text>
</comment>
<evidence type="ECO:0000256" key="2">
    <source>
        <dbReference type="ARBA" id="ARBA00022692"/>
    </source>
</evidence>
<keyword evidence="2 5" id="KW-0812">Transmembrane</keyword>
<reference evidence="6 7" key="1">
    <citation type="submission" date="2020-08" db="EMBL/GenBank/DDBJ databases">
        <title>Aphidius gifuensis genome sequencing and assembly.</title>
        <authorList>
            <person name="Du Z."/>
        </authorList>
    </citation>
    <scope>NUCLEOTIDE SEQUENCE [LARGE SCALE GENOMIC DNA]</scope>
    <source>
        <strain evidence="6">YNYX2018</strain>
        <tissue evidence="6">Adults</tissue>
    </source>
</reference>
<dbReference type="GO" id="GO:0005739">
    <property type="term" value="C:mitochondrion"/>
    <property type="evidence" value="ECO:0007669"/>
    <property type="project" value="TreeGrafter"/>
</dbReference>
<evidence type="ECO:0000313" key="6">
    <source>
        <dbReference type="EMBL" id="KAF7995156.1"/>
    </source>
</evidence>